<dbReference type="RefSeq" id="WP_253162062.1">
    <property type="nucleotide sequence ID" value="NZ_DALZSA010000032.1"/>
</dbReference>
<dbReference type="GO" id="GO:0006109">
    <property type="term" value="P:regulation of carbohydrate metabolic process"/>
    <property type="evidence" value="ECO:0007669"/>
    <property type="project" value="InterPro"/>
</dbReference>
<dbReference type="Pfam" id="PF02599">
    <property type="entry name" value="CsrA"/>
    <property type="match status" value="1"/>
</dbReference>
<dbReference type="InterPro" id="IPR036107">
    <property type="entry name" value="CsrA_sf"/>
</dbReference>
<dbReference type="InterPro" id="IPR003751">
    <property type="entry name" value="CsrA"/>
</dbReference>
<keyword evidence="1" id="KW-0010">Activator</keyword>
<dbReference type="SUPFAM" id="SSF117130">
    <property type="entry name" value="CsrA-like"/>
    <property type="match status" value="1"/>
</dbReference>
<dbReference type="AlphaFoldDB" id="A0AA41WK68"/>
<name>A0AA41WK68_9GAMM</name>
<proteinExistence type="predicted"/>
<evidence type="ECO:0000256" key="1">
    <source>
        <dbReference type="ARBA" id="ARBA00023159"/>
    </source>
</evidence>
<dbReference type="GO" id="GO:0003723">
    <property type="term" value="F:RNA binding"/>
    <property type="evidence" value="ECO:0007669"/>
    <property type="project" value="InterPro"/>
</dbReference>
<protein>
    <submittedName>
        <fullName evidence="2">Carbon storage regulator</fullName>
    </submittedName>
</protein>
<gene>
    <name evidence="2" type="ORF">NJF43_00770</name>
</gene>
<evidence type="ECO:0000313" key="2">
    <source>
        <dbReference type="EMBL" id="MCO7543286.1"/>
    </source>
</evidence>
<sequence>MGRLILTRRTHEQLRLTLKPDALVDDLLDQLEDEGIWITVVEAEAGRVRLAVEAPEGLLVLRDELIEA</sequence>
<dbReference type="EMBL" id="JAMYBS010000001">
    <property type="protein sequence ID" value="MCO7543286.1"/>
    <property type="molecule type" value="Genomic_DNA"/>
</dbReference>
<dbReference type="Proteomes" id="UP001165292">
    <property type="component" value="Unassembled WGS sequence"/>
</dbReference>
<comment type="caution">
    <text evidence="2">The sequence shown here is derived from an EMBL/GenBank/DDBJ whole genome shotgun (WGS) entry which is preliminary data.</text>
</comment>
<dbReference type="GO" id="GO:0006402">
    <property type="term" value="P:mRNA catabolic process"/>
    <property type="evidence" value="ECO:0007669"/>
    <property type="project" value="InterPro"/>
</dbReference>
<dbReference type="Gene3D" id="2.60.40.4380">
    <property type="entry name" value="Translational regulator CsrA"/>
    <property type="match status" value="1"/>
</dbReference>
<accession>A0AA41WK68</accession>
<evidence type="ECO:0000313" key="3">
    <source>
        <dbReference type="Proteomes" id="UP001165292"/>
    </source>
</evidence>
<organism evidence="2 3">
    <name type="scientific">Stutzerimonas nitrititolerans</name>
    <dbReference type="NCBI Taxonomy" id="2482751"/>
    <lineage>
        <taxon>Bacteria</taxon>
        <taxon>Pseudomonadati</taxon>
        <taxon>Pseudomonadota</taxon>
        <taxon>Gammaproteobacteria</taxon>
        <taxon>Pseudomonadales</taxon>
        <taxon>Pseudomonadaceae</taxon>
        <taxon>Stutzerimonas</taxon>
    </lineage>
</organism>
<reference evidence="2" key="1">
    <citation type="submission" date="2022-06" db="EMBL/GenBank/DDBJ databases">
        <title>Detection of beta-lactamases in bacteria of animal origin.</title>
        <authorList>
            <person name="Mlynarcik P."/>
            <person name="Zdarska V."/>
            <person name="Chudobova H."/>
            <person name="Prochazkova P."/>
            <person name="Hricova K."/>
            <person name="Mezerova K."/>
            <person name="Bardon J."/>
            <person name="Dolejska M."/>
            <person name="Sukkar I."/>
            <person name="Kolar M."/>
        </authorList>
    </citation>
    <scope>NUCLEOTIDE SEQUENCE</scope>
    <source>
        <strain evidence="2">S 300-3</strain>
    </source>
</reference>